<name>A0ABV6K7G5_9BACI</name>
<reference evidence="2 3" key="1">
    <citation type="submission" date="2024-09" db="EMBL/GenBank/DDBJ databases">
        <authorList>
            <person name="Sun Q."/>
            <person name="Mori K."/>
        </authorList>
    </citation>
    <scope>NUCLEOTIDE SEQUENCE [LARGE SCALE GENOMIC DNA]</scope>
    <source>
        <strain evidence="2 3">NCAIM B.02610</strain>
    </source>
</reference>
<evidence type="ECO:0000313" key="2">
    <source>
        <dbReference type="EMBL" id="MFC0469254.1"/>
    </source>
</evidence>
<comment type="caution">
    <text evidence="2">The sequence shown here is derived from an EMBL/GenBank/DDBJ whole genome shotgun (WGS) entry which is preliminary data.</text>
</comment>
<gene>
    <name evidence="2" type="ORF">ACFFHM_01535</name>
</gene>
<evidence type="ECO:0000313" key="3">
    <source>
        <dbReference type="Proteomes" id="UP001589838"/>
    </source>
</evidence>
<keyword evidence="1" id="KW-0472">Membrane</keyword>
<keyword evidence="1" id="KW-1133">Transmembrane helix</keyword>
<feature type="transmembrane region" description="Helical" evidence="1">
    <location>
        <begin position="12"/>
        <end position="30"/>
    </location>
</feature>
<evidence type="ECO:0000256" key="1">
    <source>
        <dbReference type="SAM" id="Phobius"/>
    </source>
</evidence>
<sequence length="36" mass="4274">MFNIQEYATDTLFVYIMIIGSIVALIYLFMKKKRAK</sequence>
<keyword evidence="3" id="KW-1185">Reference proteome</keyword>
<dbReference type="NCBIfam" id="NF045534">
    <property type="entry name" value="small_EYxxD"/>
    <property type="match status" value="1"/>
</dbReference>
<dbReference type="RefSeq" id="WP_335962710.1">
    <property type="nucleotide sequence ID" value="NZ_JAXBLX010000033.1"/>
</dbReference>
<keyword evidence="1" id="KW-0812">Transmembrane</keyword>
<proteinExistence type="predicted"/>
<dbReference type="Proteomes" id="UP001589838">
    <property type="component" value="Unassembled WGS sequence"/>
</dbReference>
<protein>
    <submittedName>
        <fullName evidence="2">EYxxD motif small membrane protein</fullName>
    </submittedName>
</protein>
<dbReference type="EMBL" id="JBHLUX010000003">
    <property type="protein sequence ID" value="MFC0469254.1"/>
    <property type="molecule type" value="Genomic_DNA"/>
</dbReference>
<accession>A0ABV6K7G5</accession>
<organism evidence="2 3">
    <name type="scientific">Halalkalibacter kiskunsagensis</name>
    <dbReference type="NCBI Taxonomy" id="1548599"/>
    <lineage>
        <taxon>Bacteria</taxon>
        <taxon>Bacillati</taxon>
        <taxon>Bacillota</taxon>
        <taxon>Bacilli</taxon>
        <taxon>Bacillales</taxon>
        <taxon>Bacillaceae</taxon>
        <taxon>Halalkalibacter</taxon>
    </lineage>
</organism>